<dbReference type="Proteomes" id="UP000004625">
    <property type="component" value="Unassembled WGS sequence"/>
</dbReference>
<dbReference type="PATRIC" id="fig|797515.3.peg.626"/>
<dbReference type="AlphaFoldDB" id="G9ZLS8"/>
<gene>
    <name evidence="2" type="ORF">HMPREF9103_00676</name>
</gene>
<organism evidence="2 3">
    <name type="scientific">Lentilactobacillus parafarraginis F0439</name>
    <dbReference type="NCBI Taxonomy" id="797515"/>
    <lineage>
        <taxon>Bacteria</taxon>
        <taxon>Bacillati</taxon>
        <taxon>Bacillota</taxon>
        <taxon>Bacilli</taxon>
        <taxon>Lactobacillales</taxon>
        <taxon>Lactobacillaceae</taxon>
        <taxon>Lentilactobacillus</taxon>
    </lineage>
</organism>
<keyword evidence="1" id="KW-0812">Transmembrane</keyword>
<feature type="transmembrane region" description="Helical" evidence="1">
    <location>
        <begin position="29"/>
        <end position="48"/>
    </location>
</feature>
<proteinExistence type="predicted"/>
<evidence type="ECO:0000256" key="1">
    <source>
        <dbReference type="SAM" id="Phobius"/>
    </source>
</evidence>
<keyword evidence="1" id="KW-1133">Transmembrane helix</keyword>
<evidence type="ECO:0000313" key="3">
    <source>
        <dbReference type="Proteomes" id="UP000004625"/>
    </source>
</evidence>
<keyword evidence="1" id="KW-0472">Membrane</keyword>
<feature type="transmembrane region" description="Helical" evidence="1">
    <location>
        <begin position="54"/>
        <end position="75"/>
    </location>
</feature>
<comment type="caution">
    <text evidence="2">The sequence shown here is derived from an EMBL/GenBank/DDBJ whole genome shotgun (WGS) entry which is preliminary data.</text>
</comment>
<dbReference type="HOGENOM" id="CLU_2523374_0_0_9"/>
<dbReference type="EMBL" id="AGEY01000029">
    <property type="protein sequence ID" value="EHM00161.1"/>
    <property type="molecule type" value="Genomic_DNA"/>
</dbReference>
<accession>G9ZLS8</accession>
<sequence>MSGKYIVVNSAGFDEVRLMRKWLTNHPKICAFLLLEFALIIGTCLWAAVSPATIGALVIGNIAIPSVVLIVIFAIEAGKNLLKE</sequence>
<name>G9ZLS8_9LACO</name>
<keyword evidence="3" id="KW-1185">Reference proteome</keyword>
<protein>
    <submittedName>
        <fullName evidence="2">Uncharacterized protein</fullName>
    </submittedName>
</protein>
<evidence type="ECO:0000313" key="2">
    <source>
        <dbReference type="EMBL" id="EHM00161.1"/>
    </source>
</evidence>
<reference evidence="2 3" key="1">
    <citation type="submission" date="2011-09" db="EMBL/GenBank/DDBJ databases">
        <authorList>
            <person name="Weinstock G."/>
            <person name="Sodergren E."/>
            <person name="Clifton S."/>
            <person name="Fulton L."/>
            <person name="Fulton B."/>
            <person name="Courtney L."/>
            <person name="Fronick C."/>
            <person name="Harrison M."/>
            <person name="Strong C."/>
            <person name="Farmer C."/>
            <person name="Delahaunty K."/>
            <person name="Markovic C."/>
            <person name="Hall O."/>
            <person name="Minx P."/>
            <person name="Tomlinson C."/>
            <person name="Mitreva M."/>
            <person name="Hou S."/>
            <person name="Chen J."/>
            <person name="Wollam A."/>
            <person name="Pepin K.H."/>
            <person name="Johnson M."/>
            <person name="Bhonagiri V."/>
            <person name="Zhang X."/>
            <person name="Suruliraj S."/>
            <person name="Warren W."/>
            <person name="Chinwalla A."/>
            <person name="Mardis E.R."/>
            <person name="Wilson R.K."/>
        </authorList>
    </citation>
    <scope>NUCLEOTIDE SEQUENCE [LARGE SCALE GENOMIC DNA]</scope>
    <source>
        <strain evidence="2 3">F0439</strain>
    </source>
</reference>